<dbReference type="Proteomes" id="UP000290289">
    <property type="component" value="Chromosome 16"/>
</dbReference>
<name>A0A498HEY7_MALDO</name>
<reference evidence="2 3" key="1">
    <citation type="submission" date="2018-10" db="EMBL/GenBank/DDBJ databases">
        <title>A high-quality apple genome assembly.</title>
        <authorList>
            <person name="Hu J."/>
        </authorList>
    </citation>
    <scope>NUCLEOTIDE SEQUENCE [LARGE SCALE GENOMIC DNA]</scope>
    <source>
        <strain evidence="3">cv. HFTH1</strain>
        <tissue evidence="2">Young leaf</tissue>
    </source>
</reference>
<proteinExistence type="predicted"/>
<evidence type="ECO:0000313" key="3">
    <source>
        <dbReference type="Proteomes" id="UP000290289"/>
    </source>
</evidence>
<feature type="coiled-coil region" evidence="1">
    <location>
        <begin position="65"/>
        <end position="116"/>
    </location>
</feature>
<gene>
    <name evidence="2" type="ORF">DVH24_007294</name>
</gene>
<dbReference type="PANTHER" id="PTHR36335">
    <property type="entry name" value="CHAPERONE DNAJ-DOMAIN SUPERFAMILY PROTEIN"/>
    <property type="match status" value="1"/>
</dbReference>
<dbReference type="AlphaFoldDB" id="A0A498HEY7"/>
<comment type="caution">
    <text evidence="2">The sequence shown here is derived from an EMBL/GenBank/DDBJ whole genome shotgun (WGS) entry which is preliminary data.</text>
</comment>
<evidence type="ECO:0000256" key="1">
    <source>
        <dbReference type="SAM" id="Coils"/>
    </source>
</evidence>
<dbReference type="PANTHER" id="PTHR36335:SF1">
    <property type="entry name" value="CHAPERONE DNAJ-DOMAIN SUPERFAMILY PROTEIN"/>
    <property type="match status" value="1"/>
</dbReference>
<accession>A0A498HEY7</accession>
<keyword evidence="3" id="KW-1185">Reference proteome</keyword>
<dbReference type="STRING" id="3750.A0A498HEY7"/>
<protein>
    <submittedName>
        <fullName evidence="2">Uncharacterized protein</fullName>
    </submittedName>
</protein>
<sequence>MDSMGVFLLKRSLALFMNKLAPRKKREQTWRSIFAQHLIDTAIVESDITTDGEKHRETAEYKRGIEELASRQRVSQKEAQRLSKRRKAESMRLLDMQRRQKQRAEEDEENINLKDQLRAEVWKELKRLELTCIDTDLCFAS</sequence>
<keyword evidence="1" id="KW-0175">Coiled coil</keyword>
<evidence type="ECO:0000313" key="2">
    <source>
        <dbReference type="EMBL" id="RXH70038.1"/>
    </source>
</evidence>
<dbReference type="EMBL" id="RDQH01000342">
    <property type="protein sequence ID" value="RXH70038.1"/>
    <property type="molecule type" value="Genomic_DNA"/>
</dbReference>
<organism evidence="2 3">
    <name type="scientific">Malus domestica</name>
    <name type="common">Apple</name>
    <name type="synonym">Pyrus malus</name>
    <dbReference type="NCBI Taxonomy" id="3750"/>
    <lineage>
        <taxon>Eukaryota</taxon>
        <taxon>Viridiplantae</taxon>
        <taxon>Streptophyta</taxon>
        <taxon>Embryophyta</taxon>
        <taxon>Tracheophyta</taxon>
        <taxon>Spermatophyta</taxon>
        <taxon>Magnoliopsida</taxon>
        <taxon>eudicotyledons</taxon>
        <taxon>Gunneridae</taxon>
        <taxon>Pentapetalae</taxon>
        <taxon>rosids</taxon>
        <taxon>fabids</taxon>
        <taxon>Rosales</taxon>
        <taxon>Rosaceae</taxon>
        <taxon>Amygdaloideae</taxon>
        <taxon>Maleae</taxon>
        <taxon>Malus</taxon>
    </lineage>
</organism>